<reference evidence="8" key="1">
    <citation type="journal article" date="2014" name="Nat. Genet.">
        <title>The genome of the stress-tolerant wild tomato species Solanum pennellii.</title>
        <authorList>
            <person name="Bolger A."/>
            <person name="Scossa F."/>
            <person name="Bolger M.E."/>
            <person name="Lanz C."/>
            <person name="Maumus F."/>
            <person name="Tohge T."/>
            <person name="Quesneville H."/>
            <person name="Alseekh S."/>
            <person name="Sorensen I."/>
            <person name="Lichtenstein G."/>
            <person name="Fich E.A."/>
            <person name="Conte M."/>
            <person name="Keller H."/>
            <person name="Schneeberger K."/>
            <person name="Schwacke R."/>
            <person name="Ofner I."/>
            <person name="Vrebalov J."/>
            <person name="Xu Y."/>
            <person name="Osorio S."/>
            <person name="Aflitos S.A."/>
            <person name="Schijlen E."/>
            <person name="Jimenez-Gomez J.M."/>
            <person name="Ryngajllo M."/>
            <person name="Kimura S."/>
            <person name="Kumar R."/>
            <person name="Koenig D."/>
            <person name="Headland L.R."/>
            <person name="Maloof J.N."/>
            <person name="Sinha N."/>
            <person name="van Ham R.C."/>
            <person name="Lankhorst R.K."/>
            <person name="Mao L."/>
            <person name="Vogel A."/>
            <person name="Arsova B."/>
            <person name="Panstruga R."/>
            <person name="Fei Z."/>
            <person name="Rose J.K."/>
            <person name="Zamir D."/>
            <person name="Carrari F."/>
            <person name="Giovannoni J.J."/>
            <person name="Weigel D."/>
            <person name="Usadel B."/>
            <person name="Fernie A.R."/>
        </authorList>
    </citation>
    <scope>NUCLEOTIDE SEQUENCE [LARGE SCALE GENOMIC DNA]</scope>
    <source>
        <strain evidence="8">cv. LA0716</strain>
    </source>
</reference>
<dbReference type="InterPro" id="IPR016177">
    <property type="entry name" value="DNA-bd_dom_sf"/>
</dbReference>
<feature type="compositionally biased region" description="Polar residues" evidence="6">
    <location>
        <begin position="280"/>
        <end position="291"/>
    </location>
</feature>
<dbReference type="InterPro" id="IPR044808">
    <property type="entry name" value="ERF_plant"/>
</dbReference>
<evidence type="ECO:0000313" key="9">
    <source>
        <dbReference type="RefSeq" id="XP_015060689.1"/>
    </source>
</evidence>
<organism evidence="8 9">
    <name type="scientific">Solanum pennellii</name>
    <name type="common">Tomato</name>
    <name type="synonym">Lycopersicon pennellii</name>
    <dbReference type="NCBI Taxonomy" id="28526"/>
    <lineage>
        <taxon>Eukaryota</taxon>
        <taxon>Viridiplantae</taxon>
        <taxon>Streptophyta</taxon>
        <taxon>Embryophyta</taxon>
        <taxon>Tracheophyta</taxon>
        <taxon>Spermatophyta</taxon>
        <taxon>Magnoliopsida</taxon>
        <taxon>eudicotyledons</taxon>
        <taxon>Gunneridae</taxon>
        <taxon>Pentapetalae</taxon>
        <taxon>asterids</taxon>
        <taxon>lamiids</taxon>
        <taxon>Solanales</taxon>
        <taxon>Solanaceae</taxon>
        <taxon>Solanoideae</taxon>
        <taxon>Solaneae</taxon>
        <taxon>Solanum</taxon>
        <taxon>Solanum subgen. Lycopersicon</taxon>
    </lineage>
</organism>
<dbReference type="SUPFAM" id="SSF54171">
    <property type="entry name" value="DNA-binding domain"/>
    <property type="match status" value="1"/>
</dbReference>
<name>A0ABM1FRH9_SOLPN</name>
<dbReference type="InterPro" id="IPR036955">
    <property type="entry name" value="AP2/ERF_dom_sf"/>
</dbReference>
<keyword evidence="3" id="KW-0238">DNA-binding</keyword>
<accession>A0ABM1FRH9</accession>
<keyword evidence="5" id="KW-0539">Nucleus</keyword>
<dbReference type="GeneID" id="107006686"/>
<evidence type="ECO:0000256" key="6">
    <source>
        <dbReference type="SAM" id="MobiDB-lite"/>
    </source>
</evidence>
<dbReference type="InterPro" id="IPR001471">
    <property type="entry name" value="AP2/ERF_dom"/>
</dbReference>
<dbReference type="PANTHER" id="PTHR31190:SF489">
    <property type="entry name" value="ETHYLENE-RESPONSIVE TRANSCRIPTION FACTOR ERF113-RELATED"/>
    <property type="match status" value="1"/>
</dbReference>
<feature type="domain" description="AP2/ERF" evidence="7">
    <location>
        <begin position="88"/>
        <end position="145"/>
    </location>
</feature>
<gene>
    <name evidence="9" type="primary">LOC107006686</name>
</gene>
<evidence type="ECO:0000256" key="5">
    <source>
        <dbReference type="ARBA" id="ARBA00023242"/>
    </source>
</evidence>
<evidence type="ECO:0000256" key="1">
    <source>
        <dbReference type="ARBA" id="ARBA00004123"/>
    </source>
</evidence>
<dbReference type="Proteomes" id="UP000694930">
    <property type="component" value="Chromosome 12"/>
</dbReference>
<dbReference type="PRINTS" id="PR00367">
    <property type="entry name" value="ETHRSPELEMNT"/>
</dbReference>
<evidence type="ECO:0000256" key="3">
    <source>
        <dbReference type="ARBA" id="ARBA00023125"/>
    </source>
</evidence>
<evidence type="ECO:0000256" key="2">
    <source>
        <dbReference type="ARBA" id="ARBA00023015"/>
    </source>
</evidence>
<evidence type="ECO:0000259" key="7">
    <source>
        <dbReference type="PROSITE" id="PS51032"/>
    </source>
</evidence>
<feature type="region of interest" description="Disordered" evidence="6">
    <location>
        <begin position="280"/>
        <end position="299"/>
    </location>
</feature>
<dbReference type="Pfam" id="PF00847">
    <property type="entry name" value="AP2"/>
    <property type="match status" value="1"/>
</dbReference>
<dbReference type="Gene3D" id="3.30.730.10">
    <property type="entry name" value="AP2/ERF domain"/>
    <property type="match status" value="1"/>
</dbReference>
<dbReference type="CDD" id="cd00018">
    <property type="entry name" value="AP2"/>
    <property type="match status" value="1"/>
</dbReference>
<keyword evidence="4" id="KW-0804">Transcription</keyword>
<evidence type="ECO:0000313" key="8">
    <source>
        <dbReference type="Proteomes" id="UP000694930"/>
    </source>
</evidence>
<dbReference type="RefSeq" id="XP_015060689.1">
    <property type="nucleotide sequence ID" value="XM_015205203.2"/>
</dbReference>
<dbReference type="SMART" id="SM00380">
    <property type="entry name" value="AP2"/>
    <property type="match status" value="1"/>
</dbReference>
<protein>
    <submittedName>
        <fullName evidence="9">Ethylene-responsive transcription factor ERF114-like</fullName>
    </submittedName>
</protein>
<proteinExistence type="predicted"/>
<comment type="subcellular location">
    <subcellularLocation>
        <location evidence="1">Nucleus</location>
    </subcellularLocation>
</comment>
<keyword evidence="8" id="KW-1185">Reference proteome</keyword>
<sequence length="299" mass="34578">MVDRRYGKRPFSSNEWEEKEDIDFPIYSARSQHDMSAMVSVLSQVISNTNNTTNISSSSSVHAINPLTLPQPTTNQIQEQGNQQRKRHYRGVRQRPWGKWAAEIRDPKKAARVWLGTFDTAEAAALAYDEAALRFKGNKAKLNFPERVQSGNTQYLTTTHQQQLMDHQQQQQQHYAFNNNNNIPQMVTQSNLYQQHFPNVHHYAQLLRDGSNNNIDHMMNFGVSDQSSFYHHHQQSSSGGNFISPNTSLELQQQQQEQASYYHNQQEDFLRFTMDFGNSSNYSTGPPSESNWMDFEPKK</sequence>
<reference evidence="9" key="2">
    <citation type="submission" date="2025-08" db="UniProtKB">
        <authorList>
            <consortium name="RefSeq"/>
        </authorList>
    </citation>
    <scope>IDENTIFICATION</scope>
</reference>
<keyword evidence="2" id="KW-0805">Transcription regulation</keyword>
<evidence type="ECO:0000256" key="4">
    <source>
        <dbReference type="ARBA" id="ARBA00023163"/>
    </source>
</evidence>
<dbReference type="PANTHER" id="PTHR31190">
    <property type="entry name" value="DNA-BINDING DOMAIN"/>
    <property type="match status" value="1"/>
</dbReference>
<dbReference type="PROSITE" id="PS51032">
    <property type="entry name" value="AP2_ERF"/>
    <property type="match status" value="1"/>
</dbReference>